<reference evidence="7" key="2">
    <citation type="submission" date="2025-09" db="UniProtKB">
        <authorList>
            <consortium name="Ensembl"/>
        </authorList>
    </citation>
    <scope>IDENTIFICATION</scope>
</reference>
<feature type="repeat" description="ANK" evidence="5">
    <location>
        <begin position="151"/>
        <end position="180"/>
    </location>
</feature>
<dbReference type="Proteomes" id="UP000472262">
    <property type="component" value="Unassembled WGS sequence"/>
</dbReference>
<evidence type="ECO:0000256" key="3">
    <source>
        <dbReference type="ARBA" id="ARBA00022737"/>
    </source>
</evidence>
<dbReference type="PROSITE" id="PS50225">
    <property type="entry name" value="SOCS"/>
    <property type="match status" value="1"/>
</dbReference>
<dbReference type="InterPro" id="IPR037334">
    <property type="entry name" value="ASB13_SOCS"/>
</dbReference>
<feature type="repeat" description="ANK" evidence="5">
    <location>
        <begin position="115"/>
        <end position="147"/>
    </location>
</feature>
<dbReference type="UniPathway" id="UPA00143"/>
<name>A0A672JUK7_SINGR</name>
<dbReference type="Pfam" id="PF07525">
    <property type="entry name" value="SOCS_box"/>
    <property type="match status" value="1"/>
</dbReference>
<keyword evidence="3" id="KW-0677">Repeat</keyword>
<evidence type="ECO:0000256" key="2">
    <source>
        <dbReference type="ARBA" id="ARBA00005949"/>
    </source>
</evidence>
<dbReference type="GO" id="GO:0016567">
    <property type="term" value="P:protein ubiquitination"/>
    <property type="evidence" value="ECO:0007669"/>
    <property type="project" value="UniProtKB-UniPathway"/>
</dbReference>
<feature type="repeat" description="ANK" evidence="5">
    <location>
        <begin position="18"/>
        <end position="50"/>
    </location>
</feature>
<dbReference type="PROSITE" id="PS50297">
    <property type="entry name" value="ANK_REP_REGION"/>
    <property type="match status" value="3"/>
</dbReference>
<reference evidence="7" key="1">
    <citation type="submission" date="2025-08" db="UniProtKB">
        <authorList>
            <consortium name="Ensembl"/>
        </authorList>
    </citation>
    <scope>IDENTIFICATION</scope>
</reference>
<keyword evidence="8" id="KW-1185">Reference proteome</keyword>
<dbReference type="PROSITE" id="PS50088">
    <property type="entry name" value="ANK_REPEAT"/>
    <property type="match status" value="4"/>
</dbReference>
<dbReference type="InterPro" id="IPR001496">
    <property type="entry name" value="SOCS_box"/>
</dbReference>
<dbReference type="InterPro" id="IPR036036">
    <property type="entry name" value="SOCS_box-like_dom_sf"/>
</dbReference>
<comment type="pathway">
    <text evidence="1">Protein modification; protein ubiquitination.</text>
</comment>
<organism evidence="7 8">
    <name type="scientific">Sinocyclocheilus grahami</name>
    <name type="common">Dianchi golden-line fish</name>
    <name type="synonym">Barbus grahami</name>
    <dbReference type="NCBI Taxonomy" id="75366"/>
    <lineage>
        <taxon>Eukaryota</taxon>
        <taxon>Metazoa</taxon>
        <taxon>Chordata</taxon>
        <taxon>Craniata</taxon>
        <taxon>Vertebrata</taxon>
        <taxon>Euteleostomi</taxon>
        <taxon>Actinopterygii</taxon>
        <taxon>Neopterygii</taxon>
        <taxon>Teleostei</taxon>
        <taxon>Ostariophysi</taxon>
        <taxon>Cypriniformes</taxon>
        <taxon>Cyprinidae</taxon>
        <taxon>Cyprininae</taxon>
        <taxon>Sinocyclocheilus</taxon>
    </lineage>
</organism>
<dbReference type="Gene3D" id="1.25.40.20">
    <property type="entry name" value="Ankyrin repeat-containing domain"/>
    <property type="match status" value="1"/>
</dbReference>
<evidence type="ECO:0000256" key="5">
    <source>
        <dbReference type="PROSITE-ProRule" id="PRU00023"/>
    </source>
</evidence>
<dbReference type="PANTHER" id="PTHR24136">
    <property type="entry name" value="SOWAH (DROSOPHILA) HOMOLOG"/>
    <property type="match status" value="1"/>
</dbReference>
<sequence length="271" mass="29551">MELTAARSTFYGDSGHWAERTPVHEAASLGRALELKQLIEAGASFNIVSVDNFSPLHDACIQAHPNCVQILLEAGAQVDVSTIHGSTPLCHYSPLSCVKLLVDHGASVNPSLTALTASPLHEACIRGNPDCVKLMIDKGALLEAFDIYFGTPLHAACAKAHFDCALLLLNAGAKVNATKFYETALHHVFGGDVNISDNLGHKPRDYTKPESPATLCLRHYESNPLSLQQLCRIVLRTVLGTRALELIPKLDISQRIIDYLIYKSQMYKKVP</sequence>
<dbReference type="CDD" id="cd03729">
    <property type="entry name" value="SOCS_ASB13"/>
    <property type="match status" value="1"/>
</dbReference>
<keyword evidence="4 5" id="KW-0040">ANK repeat</keyword>
<dbReference type="GO" id="GO:0035556">
    <property type="term" value="P:intracellular signal transduction"/>
    <property type="evidence" value="ECO:0007669"/>
    <property type="project" value="InterPro"/>
</dbReference>
<evidence type="ECO:0000256" key="4">
    <source>
        <dbReference type="ARBA" id="ARBA00023043"/>
    </source>
</evidence>
<proteinExistence type="inferred from homology"/>
<dbReference type="InterPro" id="IPR051573">
    <property type="entry name" value="Ankyrin-SOCS_box_domain"/>
</dbReference>
<evidence type="ECO:0000313" key="8">
    <source>
        <dbReference type="Proteomes" id="UP000472262"/>
    </source>
</evidence>
<dbReference type="InterPro" id="IPR036770">
    <property type="entry name" value="Ankyrin_rpt-contain_sf"/>
</dbReference>
<dbReference type="SUPFAM" id="SSF48403">
    <property type="entry name" value="Ankyrin repeat"/>
    <property type="match status" value="1"/>
</dbReference>
<dbReference type="AlphaFoldDB" id="A0A672JUK7"/>
<evidence type="ECO:0000259" key="6">
    <source>
        <dbReference type="PROSITE" id="PS50225"/>
    </source>
</evidence>
<feature type="repeat" description="ANK" evidence="5">
    <location>
        <begin position="51"/>
        <end position="83"/>
    </location>
</feature>
<comment type="similarity">
    <text evidence="2">Belongs to the ankyrin SOCS box (ASB) family.</text>
</comment>
<dbReference type="SUPFAM" id="SSF158235">
    <property type="entry name" value="SOCS box-like"/>
    <property type="match status" value="1"/>
</dbReference>
<dbReference type="Pfam" id="PF12796">
    <property type="entry name" value="Ank_2"/>
    <property type="match status" value="2"/>
</dbReference>
<accession>A0A672JUK7</accession>
<dbReference type="Gene3D" id="1.10.750.20">
    <property type="entry name" value="SOCS box"/>
    <property type="match status" value="1"/>
</dbReference>
<evidence type="ECO:0000313" key="7">
    <source>
        <dbReference type="Ensembl" id="ENSSGRP00000000062.1"/>
    </source>
</evidence>
<feature type="domain" description="SOCS box" evidence="6">
    <location>
        <begin position="217"/>
        <end position="266"/>
    </location>
</feature>
<evidence type="ECO:0000256" key="1">
    <source>
        <dbReference type="ARBA" id="ARBA00004906"/>
    </source>
</evidence>
<dbReference type="GO" id="GO:0045732">
    <property type="term" value="P:positive regulation of protein catabolic process"/>
    <property type="evidence" value="ECO:0007669"/>
    <property type="project" value="TreeGrafter"/>
</dbReference>
<protein>
    <submittedName>
        <fullName evidence="7">Rab GDP dissociation inhibitor beta-like</fullName>
    </submittedName>
</protein>
<dbReference type="SMART" id="SM00969">
    <property type="entry name" value="SOCS_box"/>
    <property type="match status" value="1"/>
</dbReference>
<dbReference type="PANTHER" id="PTHR24136:SF53">
    <property type="entry name" value="ANKYRIN REPEAT AND SOCS BOX CONTAINING 13"/>
    <property type="match status" value="1"/>
</dbReference>
<dbReference type="Ensembl" id="ENSSGRT00000000087.1">
    <property type="protein sequence ID" value="ENSSGRP00000000062.1"/>
    <property type="gene ID" value="ENSSGRG00000000056.1"/>
</dbReference>
<gene>
    <name evidence="7" type="primary">LOC107585127</name>
</gene>
<dbReference type="InterPro" id="IPR002110">
    <property type="entry name" value="Ankyrin_rpt"/>
</dbReference>
<dbReference type="SMART" id="SM00248">
    <property type="entry name" value="ANK"/>
    <property type="match status" value="5"/>
</dbReference>